<proteinExistence type="predicted"/>
<dbReference type="EMBL" id="SPIA01000002">
    <property type="protein sequence ID" value="TFH67858.1"/>
    <property type="molecule type" value="Genomic_DNA"/>
</dbReference>
<dbReference type="AlphaFoldDB" id="A0A4Y8UHG3"/>
<name>A0A4Y8UHG3_9GAMM</name>
<reference evidence="1 2" key="1">
    <citation type="submission" date="2019-03" db="EMBL/GenBank/DDBJ databases">
        <title>Draft genome of Gammaproteobacteria bacterium LSUCC0057, a member of the SAR92 clade.</title>
        <authorList>
            <person name="Lanclos V.C."/>
            <person name="Doiron C."/>
            <person name="Henson M.W."/>
            <person name="Thrash J.C."/>
        </authorList>
    </citation>
    <scope>NUCLEOTIDE SEQUENCE [LARGE SCALE GENOMIC DNA]</scope>
    <source>
        <strain evidence="1 2">LSUCC0057</strain>
    </source>
</reference>
<dbReference type="Proteomes" id="UP000298133">
    <property type="component" value="Unassembled WGS sequence"/>
</dbReference>
<evidence type="ECO:0000313" key="2">
    <source>
        <dbReference type="Proteomes" id="UP000298133"/>
    </source>
</evidence>
<sequence>MAAVATNTVRAALWLVALALLAVALAHWRSGQWLDQQRLQLQQRWYFSYAGYAVNPFAGTLALRDLRISSAPTADYLSIPTLTITGLSPLQLLLGLRPSAALSFAAPRVELYRRGALFEQWAARAPAACQSSGSWADLSVDSRGYAVAALHGELLENAIFGEFSLLATLRLEPVGALLLNARLQTQRADMTELSLAMWPQLEALQLTLQPDSDALQKHYQQCAEQAQQTLAQWRAEQHYWQLGPLRLRSQPPRLADWLAAPQPLRLSVRRSEYSVAEWLGLAGGHRLDAGSDLQLELAGERLAVAELAVLAAPQTAVAESPQPLPVPSGEQFQRQPWQQLSAQLGRPAQVYVAQRRQPHQGELVAVDERGLVLLQRHREGEVRLPLRRATIVRVQTGGVSVAQ</sequence>
<evidence type="ECO:0000313" key="1">
    <source>
        <dbReference type="EMBL" id="TFH67858.1"/>
    </source>
</evidence>
<organism evidence="1 2">
    <name type="scientific">Gammaproteobacteria bacterium LSUCC0057</name>
    <dbReference type="NCBI Taxonomy" id="2559237"/>
    <lineage>
        <taxon>Bacteria</taxon>
        <taxon>Pseudomonadati</taxon>
        <taxon>Pseudomonadota</taxon>
        <taxon>Gammaproteobacteria</taxon>
        <taxon>Cellvibrionales</taxon>
        <taxon>Porticoccaceae</taxon>
        <taxon>SAR92 clade</taxon>
    </lineage>
</organism>
<protein>
    <submittedName>
        <fullName evidence="1">Uncharacterized protein</fullName>
    </submittedName>
</protein>
<accession>A0A4Y8UHG3</accession>
<gene>
    <name evidence="1" type="ORF">E3W66_06325</name>
</gene>
<comment type="caution">
    <text evidence="1">The sequence shown here is derived from an EMBL/GenBank/DDBJ whole genome shotgun (WGS) entry which is preliminary data.</text>
</comment>
<keyword evidence="2" id="KW-1185">Reference proteome</keyword>